<dbReference type="Pfam" id="PF11361">
    <property type="entry name" value="DUF3159"/>
    <property type="match status" value="1"/>
</dbReference>
<feature type="transmembrane region" description="Helical" evidence="1">
    <location>
        <begin position="73"/>
        <end position="92"/>
    </location>
</feature>
<sequence>MPTPRWMDQATSEEFSWSRALGGTRGVIEATAPGLLFVIVFVATRALVPTLIAASAVALLACGIRLVQRQGMAQALSGLFGVAIGVIFAAATGRGENYFVWGIATNVAMALAFALSVLCGRSLVAQFYGPLTGLVKGWQSDPAYASLRRSCAAITWMWAGIFALRVAVQAPLWLAGQVAALGVAKLALGLPLFALGAWATWWKLKDYSSPSSSSDSSETGDATN</sequence>
<dbReference type="OrthoDB" id="5244221at2"/>
<evidence type="ECO:0000256" key="1">
    <source>
        <dbReference type="SAM" id="Phobius"/>
    </source>
</evidence>
<dbReference type="PIRSF" id="PIRSF010219">
    <property type="entry name" value="UCP010219"/>
    <property type="match status" value="1"/>
</dbReference>
<feature type="transmembrane region" description="Helical" evidence="1">
    <location>
        <begin position="153"/>
        <end position="174"/>
    </location>
</feature>
<keyword evidence="1" id="KW-1133">Transmembrane helix</keyword>
<dbReference type="Proteomes" id="UP000054686">
    <property type="component" value="Unassembled WGS sequence"/>
</dbReference>
<feature type="transmembrane region" description="Helical" evidence="1">
    <location>
        <begin position="35"/>
        <end position="61"/>
    </location>
</feature>
<feature type="transmembrane region" description="Helical" evidence="1">
    <location>
        <begin position="98"/>
        <end position="118"/>
    </location>
</feature>
<name>A0A0V8RR73_9ACTO</name>
<comment type="caution">
    <text evidence="2">The sequence shown here is derived from an EMBL/GenBank/DDBJ whole genome shotgun (WGS) entry which is preliminary data.</text>
</comment>
<accession>A0A0V8RR73</accession>
<evidence type="ECO:0008006" key="4">
    <source>
        <dbReference type="Google" id="ProtNLM"/>
    </source>
</evidence>
<dbReference type="AlphaFoldDB" id="A0A0V8RR73"/>
<keyword evidence="1" id="KW-0472">Membrane</keyword>
<proteinExistence type="predicted"/>
<organism evidence="2 3">
    <name type="scientific">Schaalia odontolytica</name>
    <dbReference type="NCBI Taxonomy" id="1660"/>
    <lineage>
        <taxon>Bacteria</taxon>
        <taxon>Bacillati</taxon>
        <taxon>Actinomycetota</taxon>
        <taxon>Actinomycetes</taxon>
        <taxon>Actinomycetales</taxon>
        <taxon>Actinomycetaceae</taxon>
        <taxon>Schaalia</taxon>
    </lineage>
</organism>
<protein>
    <recommendedName>
        <fullName evidence="4">DUF3159 domain-containing protein</fullName>
    </recommendedName>
</protein>
<gene>
    <name evidence="2" type="ORF">APY09_08490</name>
</gene>
<feature type="transmembrane region" description="Helical" evidence="1">
    <location>
        <begin position="180"/>
        <end position="202"/>
    </location>
</feature>
<dbReference type="RefSeq" id="WP_060567399.1">
    <property type="nucleotide sequence ID" value="NZ_CP040006.1"/>
</dbReference>
<keyword evidence="1" id="KW-0812">Transmembrane</keyword>
<evidence type="ECO:0000313" key="3">
    <source>
        <dbReference type="Proteomes" id="UP000054686"/>
    </source>
</evidence>
<dbReference type="EMBL" id="LLVT01000003">
    <property type="protein sequence ID" value="KSW10529.1"/>
    <property type="molecule type" value="Genomic_DNA"/>
</dbReference>
<evidence type="ECO:0000313" key="2">
    <source>
        <dbReference type="EMBL" id="KSW10529.1"/>
    </source>
</evidence>
<reference evidence="2 3" key="1">
    <citation type="submission" date="2015-10" db="EMBL/GenBank/DDBJ databases">
        <title>Draft Genome of Actinomyces odontolyticus subsp. actinosynbacter strain XH001.</title>
        <authorList>
            <person name="Mclean J.S."/>
            <person name="He X."/>
        </authorList>
    </citation>
    <scope>NUCLEOTIDE SEQUENCE [LARGE SCALE GENOMIC DNA]</scope>
    <source>
        <strain evidence="2 3">XH001</strain>
    </source>
</reference>
<dbReference type="InterPro" id="IPR016566">
    <property type="entry name" value="UCP010219"/>
</dbReference>